<evidence type="ECO:0000313" key="2">
    <source>
        <dbReference type="EnsemblMetazoa" id="OVOC8726.1"/>
    </source>
</evidence>
<reference evidence="2" key="2">
    <citation type="submission" date="2022-06" db="UniProtKB">
        <authorList>
            <consortium name="EnsemblMetazoa"/>
        </authorList>
    </citation>
    <scope>IDENTIFICATION</scope>
</reference>
<feature type="signal peptide" evidence="1">
    <location>
        <begin position="1"/>
        <end position="27"/>
    </location>
</feature>
<proteinExistence type="predicted"/>
<dbReference type="AlphaFoldDB" id="A0A8R1U094"/>
<evidence type="ECO:0000256" key="1">
    <source>
        <dbReference type="SAM" id="SignalP"/>
    </source>
</evidence>
<accession>A0A8R1U094</accession>
<evidence type="ECO:0000313" key="3">
    <source>
        <dbReference type="Proteomes" id="UP000024404"/>
    </source>
</evidence>
<sequence>MVMATMMTMMMMTMMMMMLSGVTVITAFMSFENIKTCKSFNPLFYAEVDLRLLDLIKSILIMRRSEMCFERQKTFN</sequence>
<name>A0A8R1U094_ONCVO</name>
<dbReference type="Proteomes" id="UP000024404">
    <property type="component" value="Unassembled WGS sequence"/>
</dbReference>
<feature type="chain" id="PRO_5035777617" description="Secreted protein" evidence="1">
    <location>
        <begin position="28"/>
        <end position="76"/>
    </location>
</feature>
<dbReference type="EnsemblMetazoa" id="OVOC8726.1">
    <property type="protein sequence ID" value="OVOC8726.1"/>
    <property type="gene ID" value="WBGene00245535"/>
</dbReference>
<organism evidence="2 3">
    <name type="scientific">Onchocerca volvulus</name>
    <dbReference type="NCBI Taxonomy" id="6282"/>
    <lineage>
        <taxon>Eukaryota</taxon>
        <taxon>Metazoa</taxon>
        <taxon>Ecdysozoa</taxon>
        <taxon>Nematoda</taxon>
        <taxon>Chromadorea</taxon>
        <taxon>Rhabditida</taxon>
        <taxon>Spirurina</taxon>
        <taxon>Spiruromorpha</taxon>
        <taxon>Filarioidea</taxon>
        <taxon>Onchocercidae</taxon>
        <taxon>Onchocerca</taxon>
    </lineage>
</organism>
<protein>
    <recommendedName>
        <fullName evidence="4">Secreted protein</fullName>
    </recommendedName>
</protein>
<keyword evidence="1" id="KW-0732">Signal</keyword>
<reference evidence="3" key="1">
    <citation type="submission" date="2013-10" db="EMBL/GenBank/DDBJ databases">
        <title>Genome sequencing of Onchocerca volvulus.</title>
        <authorList>
            <person name="Cotton J."/>
            <person name="Tsai J."/>
            <person name="Stanley E."/>
            <person name="Tracey A."/>
            <person name="Holroyd N."/>
            <person name="Lustigman S."/>
            <person name="Berriman M."/>
        </authorList>
    </citation>
    <scope>NUCLEOTIDE SEQUENCE</scope>
</reference>
<keyword evidence="3" id="KW-1185">Reference proteome</keyword>
<dbReference type="EMBL" id="CMVM020000249">
    <property type="status" value="NOT_ANNOTATED_CDS"/>
    <property type="molecule type" value="Genomic_DNA"/>
</dbReference>
<evidence type="ECO:0008006" key="4">
    <source>
        <dbReference type="Google" id="ProtNLM"/>
    </source>
</evidence>